<accession>A0ABZ2HXF6</accession>
<dbReference type="SMART" id="SM00327">
    <property type="entry name" value="VWA"/>
    <property type="match status" value="1"/>
</dbReference>
<dbReference type="Proteomes" id="UP001369958">
    <property type="component" value="Chromosome"/>
</dbReference>
<dbReference type="Pfam" id="PF00092">
    <property type="entry name" value="VWA"/>
    <property type="match status" value="1"/>
</dbReference>
<dbReference type="SUPFAM" id="SSF53300">
    <property type="entry name" value="vWA-like"/>
    <property type="match status" value="1"/>
</dbReference>
<protein>
    <submittedName>
        <fullName evidence="3">VWA domain-containing protein</fullName>
    </submittedName>
</protein>
<evidence type="ECO:0000313" key="4">
    <source>
        <dbReference type="Proteomes" id="UP001369958"/>
    </source>
</evidence>
<dbReference type="EMBL" id="CP146275">
    <property type="protein sequence ID" value="WWT31640.1"/>
    <property type="molecule type" value="Genomic_DNA"/>
</dbReference>
<dbReference type="PROSITE" id="PS50234">
    <property type="entry name" value="VWFA"/>
    <property type="match status" value="1"/>
</dbReference>
<reference evidence="3 4" key="1">
    <citation type="submission" date="2024-02" db="EMBL/GenBank/DDBJ databases">
        <title>Complete genome sequence of Pelagibacterium nitratireducens ZH15.</title>
        <authorList>
            <person name="Zhao L.H."/>
        </authorList>
    </citation>
    <scope>NUCLEOTIDE SEQUENCE [LARGE SCALE GENOMIC DNA]</scope>
    <source>
        <strain evidence="3 4">ZH15</strain>
    </source>
</reference>
<dbReference type="InterPro" id="IPR036465">
    <property type="entry name" value="vWFA_dom_sf"/>
</dbReference>
<keyword evidence="1" id="KW-0732">Signal</keyword>
<sequence>MRRIQTFVMAAALAVGLGAGQAPAQDVMVVYDASGSMWGQIEGVTKIEIAREVLGDLVNQWPDETNLGLVAYGHRREGDCGDIETVIAPQPISPATFSDAVNAINPLGRTPLSAAVEHAAEELVYLENPATVVLISDGIENCEADPCALATHLEERGIAFTTHVIGFDVASEEYAQLSCIAENTGGIFVPASNAGELADALAEVKQVIEEAPLPEPQPEPEPEPEPEVAQVDIKAPASVTVGMRFPVSWAPTLEASDYVTIVPVGADEGSYGDYQRVRDDSEQELRAPAETGLYEVRYVFESTGETAGSTPVEVVDADVTVTAPETVTTGARFTVGYTGAVDGSDYVTIVPVGAEEGSYADYRRVSDASEQELTAPADAGLYEVRYVLDEGARTMASTPIEVVEPQTTVSAPKTVTVGARFTVGYTGAVNGSDYVTIVPMGAEEGSYADYRRVSDASEQELTAPAEPGLYEVRYVLDEGGRTLASSPIEVVEGETTVSAPETVTIGSRFTVTYTGAVNGSDYVTIVPAGAEEGSYTDYRRVSDASEQELTAPAETGLYEVRYVLDEGGRTMASTPVEVVAGDVSVSAPTVVIANERFSVGYTGAINGSDYVTIVPAGAEEGSYTDYRRVSDASEQDLTAPADPGLYEVRYVLDQGGLTMASTPVEVLEEGSAIDFGAGLDVPPSAAPGETILVTWTADVEGARISLARADQADFAWIEAQSASSEKATKLTIPDEPGTYEVRFLDVANQSVLGRSPITVE</sequence>
<feature type="domain" description="VWFA" evidence="2">
    <location>
        <begin position="26"/>
        <end position="204"/>
    </location>
</feature>
<dbReference type="InterPro" id="IPR002035">
    <property type="entry name" value="VWF_A"/>
</dbReference>
<gene>
    <name evidence="3" type="ORF">V6617_11485</name>
</gene>
<evidence type="ECO:0000313" key="3">
    <source>
        <dbReference type="EMBL" id="WWT31640.1"/>
    </source>
</evidence>
<dbReference type="RefSeq" id="WP_338607105.1">
    <property type="nucleotide sequence ID" value="NZ_CP146275.1"/>
</dbReference>
<evidence type="ECO:0000259" key="2">
    <source>
        <dbReference type="PROSITE" id="PS50234"/>
    </source>
</evidence>
<keyword evidence="4" id="KW-1185">Reference proteome</keyword>
<organism evidence="3 4">
    <name type="scientific">Pelagibacterium nitratireducens</name>
    <dbReference type="NCBI Taxonomy" id="1046114"/>
    <lineage>
        <taxon>Bacteria</taxon>
        <taxon>Pseudomonadati</taxon>
        <taxon>Pseudomonadota</taxon>
        <taxon>Alphaproteobacteria</taxon>
        <taxon>Hyphomicrobiales</taxon>
        <taxon>Devosiaceae</taxon>
        <taxon>Pelagibacterium</taxon>
    </lineage>
</organism>
<feature type="signal peptide" evidence="1">
    <location>
        <begin position="1"/>
        <end position="24"/>
    </location>
</feature>
<name>A0ABZ2HXF6_9HYPH</name>
<proteinExistence type="predicted"/>
<evidence type="ECO:0000256" key="1">
    <source>
        <dbReference type="SAM" id="SignalP"/>
    </source>
</evidence>
<feature type="chain" id="PRO_5046960634" evidence="1">
    <location>
        <begin position="25"/>
        <end position="760"/>
    </location>
</feature>
<dbReference type="Gene3D" id="3.40.50.410">
    <property type="entry name" value="von Willebrand factor, type A domain"/>
    <property type="match status" value="1"/>
</dbReference>